<dbReference type="PANTHER" id="PTHR47256:SF1">
    <property type="entry name" value="ZN(II)2CYS6 TRANSCRIPTION FACTOR (EUROFUNG)"/>
    <property type="match status" value="1"/>
</dbReference>
<dbReference type="PROSITE" id="PS50048">
    <property type="entry name" value="ZN2_CY6_FUNGAL_2"/>
    <property type="match status" value="1"/>
</dbReference>
<dbReference type="SMART" id="SM00066">
    <property type="entry name" value="GAL4"/>
    <property type="match status" value="1"/>
</dbReference>
<feature type="transmembrane region" description="Helical" evidence="11">
    <location>
        <begin position="921"/>
        <end position="950"/>
    </location>
</feature>
<dbReference type="GO" id="GO:0046873">
    <property type="term" value="F:metal ion transmembrane transporter activity"/>
    <property type="evidence" value="ECO:0007669"/>
    <property type="project" value="InterPro"/>
</dbReference>
<dbReference type="Pfam" id="PF00172">
    <property type="entry name" value="Zn_clus"/>
    <property type="match status" value="1"/>
</dbReference>
<dbReference type="CDD" id="cd12148">
    <property type="entry name" value="fungal_TF_MHR"/>
    <property type="match status" value="1"/>
</dbReference>
<keyword evidence="3" id="KW-0479">Metal-binding</keyword>
<dbReference type="VEuPathDB" id="FungiDB:ASPNIDRAFT2_1100831"/>
<keyword evidence="2 11" id="KW-0812">Transmembrane</keyword>
<dbReference type="InterPro" id="IPR001138">
    <property type="entry name" value="Zn2Cys6_DnaBD"/>
</dbReference>
<dbReference type="GO" id="GO:0008270">
    <property type="term" value="F:zinc ion binding"/>
    <property type="evidence" value="ECO:0007669"/>
    <property type="project" value="InterPro"/>
</dbReference>
<dbReference type="Pfam" id="PF01544">
    <property type="entry name" value="CorA"/>
    <property type="match status" value="1"/>
</dbReference>
<dbReference type="EMBL" id="BCMY01000002">
    <property type="protein sequence ID" value="GAQ35702.1"/>
    <property type="molecule type" value="Genomic_DNA"/>
</dbReference>
<dbReference type="Gene3D" id="4.10.240.10">
    <property type="entry name" value="Zn(2)-C6 fungal-type DNA-binding domain"/>
    <property type="match status" value="1"/>
</dbReference>
<evidence type="ECO:0000256" key="1">
    <source>
        <dbReference type="ARBA" id="ARBA00004141"/>
    </source>
</evidence>
<reference evidence="14" key="1">
    <citation type="journal article" date="2016" name="Genome Announc.">
        <title>Draft genome sequence of Aspergillus niger strain An76.</title>
        <authorList>
            <person name="Gong W."/>
            <person name="Cheng Z."/>
            <person name="Zhang H."/>
            <person name="Liu L."/>
            <person name="Gao P."/>
            <person name="Wang L."/>
        </authorList>
    </citation>
    <scope>NUCLEOTIDE SEQUENCE [LARGE SCALE GENOMIC DNA]</scope>
    <source>
        <strain evidence="14">An76</strain>
    </source>
</reference>
<dbReference type="InterPro" id="IPR007219">
    <property type="entry name" value="XnlR_reg_dom"/>
</dbReference>
<comment type="subcellular location">
    <subcellularLocation>
        <location evidence="1">Membrane</location>
        <topology evidence="1">Multi-pass membrane protein</topology>
    </subcellularLocation>
</comment>
<comment type="caution">
    <text evidence="13">The sequence shown here is derived from an EMBL/GenBank/DDBJ whole genome shotgun (WGS) entry which is preliminary data.</text>
</comment>
<evidence type="ECO:0000259" key="12">
    <source>
        <dbReference type="PROSITE" id="PS50048"/>
    </source>
</evidence>
<evidence type="ECO:0000256" key="7">
    <source>
        <dbReference type="ARBA" id="ARBA00023136"/>
    </source>
</evidence>
<evidence type="ECO:0000256" key="4">
    <source>
        <dbReference type="ARBA" id="ARBA00022989"/>
    </source>
</evidence>
<dbReference type="InterPro" id="IPR036864">
    <property type="entry name" value="Zn2-C6_fun-type_DNA-bd_sf"/>
</dbReference>
<evidence type="ECO:0000313" key="14">
    <source>
        <dbReference type="Proteomes" id="UP000068243"/>
    </source>
</evidence>
<dbReference type="VEuPathDB" id="FungiDB:ASPNIDRAFT2_1181612"/>
<dbReference type="GO" id="GO:0003677">
    <property type="term" value="F:DNA binding"/>
    <property type="evidence" value="ECO:0007669"/>
    <property type="project" value="UniProtKB-KW"/>
</dbReference>
<dbReference type="Pfam" id="PF04082">
    <property type="entry name" value="Fungal_trans"/>
    <property type="match status" value="1"/>
</dbReference>
<feature type="transmembrane region" description="Helical" evidence="11">
    <location>
        <begin position="879"/>
        <end position="901"/>
    </location>
</feature>
<dbReference type="GO" id="GO:0016020">
    <property type="term" value="C:membrane"/>
    <property type="evidence" value="ECO:0007669"/>
    <property type="project" value="UniProtKB-SubCell"/>
</dbReference>
<dbReference type="PROSITE" id="PS00463">
    <property type="entry name" value="ZN2_CY6_FUNGAL_1"/>
    <property type="match status" value="1"/>
</dbReference>
<dbReference type="VEuPathDB" id="FungiDB:M747DRAFT_292769"/>
<dbReference type="Gene3D" id="1.20.58.340">
    <property type="entry name" value="Magnesium transport protein CorA, transmembrane region"/>
    <property type="match status" value="1"/>
</dbReference>
<feature type="region of interest" description="Disordered" evidence="10">
    <location>
        <begin position="1"/>
        <end position="22"/>
    </location>
</feature>
<accession>A0A100I6R4</accession>
<evidence type="ECO:0000256" key="6">
    <source>
        <dbReference type="ARBA" id="ARBA00023125"/>
    </source>
</evidence>
<dbReference type="SUPFAM" id="SSF57701">
    <property type="entry name" value="Zn2/Cys6 DNA-binding domain"/>
    <property type="match status" value="1"/>
</dbReference>
<evidence type="ECO:0000256" key="5">
    <source>
        <dbReference type="ARBA" id="ARBA00023015"/>
    </source>
</evidence>
<protein>
    <submittedName>
        <fullName evidence="13">C6 transcription factor</fullName>
    </submittedName>
</protein>
<dbReference type="OrthoDB" id="2593732at2759"/>
<evidence type="ECO:0000256" key="10">
    <source>
        <dbReference type="SAM" id="MobiDB-lite"/>
    </source>
</evidence>
<dbReference type="InterPro" id="IPR045863">
    <property type="entry name" value="CorA_TM1_TM2"/>
</dbReference>
<keyword evidence="4 11" id="KW-1133">Transmembrane helix</keyword>
<organism evidence="13 14">
    <name type="scientific">Aspergillus niger</name>
    <dbReference type="NCBI Taxonomy" id="5061"/>
    <lineage>
        <taxon>Eukaryota</taxon>
        <taxon>Fungi</taxon>
        <taxon>Dikarya</taxon>
        <taxon>Ascomycota</taxon>
        <taxon>Pezizomycotina</taxon>
        <taxon>Eurotiomycetes</taxon>
        <taxon>Eurotiomycetidae</taxon>
        <taxon>Eurotiales</taxon>
        <taxon>Aspergillaceae</taxon>
        <taxon>Aspergillus</taxon>
        <taxon>Aspergillus subgen. Circumdati</taxon>
    </lineage>
</organism>
<sequence length="951" mass="108238">MADTKSRPLAPAPPGANAALDAQQRRKNVGTACAACKTRKLKCTGSVPCANCVKSKVECTLDRSADKRRRGALKRKIDQLADQEDLLVRLVSVLRESGNRRAVPLINLIRSDASLDEIRYYINHQLPRLDLAQTPELVEVCQEVKQLQPSESRSMRRILDAKRLSDIPRFQVPARPWTTVVSDNDFVSHLISLWLTWSHPFRNWIDKELFVRDMQAGSLSARFCSPFLVNIILAEACAYSDYPEAYARPGDAASKGARFYEEAKRLLDKEEGRITLPTVQGLGVLWACASMTGRDRQGWIHRGQLAYAIQELSQKNSVLASDADEDTLRMVRVINGTVWGLFNMATHALADKSRPLIKPPQRHSLPLVSHEGDSDEWRPYPDHAEGTEGHSVCLFSALCGLSLIAYDVATFFHREAPSRPRAETESKVADLYERLRLCSDRWPTCLKTKLEAPHILCLHMYHHAIIMRIYEPLKEYSTLPVPTISPVRSREMCFSSARNIAHLMRIHRSCWGLDRMPVSNIQCITEALFTLLDDLEEPNNREAFITLSIAAKAFSRRWESSRTILGTLRTTAQAKRLALPTETDSLFTITVAPPPLGVRDSVDLLDDSEEAFSKRQTLDETKYLRLFTDEFQPVISKDINGSLFCDDLLDENDKPIKHGLFSTQARMNGSLMKLLVSWACYKIKHVRDPHTYEWVQTTVFVTWYPETQIQVVFIVDHPDPPSKLVAILPTTQANSNPYVWHAVIANTMIDVYDASFWALRNLVRATEKSRVDVKSLTPDFFPHLHDIARHVFHSNETLEVAEHTMQCLVEEQARSYELYPNINKGEWLQNKRNLLRRAKDFHSLKIRSRSLSERLHNEINLGFNLVSQRFGHDAKSDSAMMRTVAIVSMIYLPGTFVSGLFGTNFFDYENGNEVMTSSFWIYWAITIPLTLITMFVWACLMILSILGMVYV</sequence>
<evidence type="ECO:0000256" key="3">
    <source>
        <dbReference type="ARBA" id="ARBA00022723"/>
    </source>
</evidence>
<evidence type="ECO:0000256" key="2">
    <source>
        <dbReference type="ARBA" id="ARBA00022692"/>
    </source>
</evidence>
<dbReference type="InterPro" id="IPR002523">
    <property type="entry name" value="MgTranspt_CorA/ZnTranspt_ZntB"/>
</dbReference>
<evidence type="ECO:0000256" key="9">
    <source>
        <dbReference type="ARBA" id="ARBA00023242"/>
    </source>
</evidence>
<dbReference type="GO" id="GO:0006351">
    <property type="term" value="P:DNA-templated transcription"/>
    <property type="evidence" value="ECO:0007669"/>
    <property type="project" value="InterPro"/>
</dbReference>
<feature type="domain" description="Zn(2)-C6 fungal-type" evidence="12">
    <location>
        <begin position="32"/>
        <end position="61"/>
    </location>
</feature>
<dbReference type="AlphaFoldDB" id="A0A100I6R4"/>
<dbReference type="CDD" id="cd00067">
    <property type="entry name" value="GAL4"/>
    <property type="match status" value="1"/>
</dbReference>
<name>A0A100I6R4_ASPNG</name>
<keyword evidence="6" id="KW-0238">DNA-binding</keyword>
<evidence type="ECO:0000256" key="11">
    <source>
        <dbReference type="SAM" id="Phobius"/>
    </source>
</evidence>
<dbReference type="OMA" id="GSVPCAN"/>
<dbReference type="VEuPathDB" id="FungiDB:ATCC64974_25450"/>
<dbReference type="GO" id="GO:0009893">
    <property type="term" value="P:positive regulation of metabolic process"/>
    <property type="evidence" value="ECO:0007669"/>
    <property type="project" value="UniProtKB-ARBA"/>
</dbReference>
<dbReference type="VEuPathDB" id="FungiDB:An13g02400"/>
<dbReference type="VEuPathDB" id="FungiDB:ATCC64974_25440"/>
<evidence type="ECO:0000313" key="13">
    <source>
        <dbReference type="EMBL" id="GAQ35702.1"/>
    </source>
</evidence>
<keyword evidence="5" id="KW-0805">Transcription regulation</keyword>
<dbReference type="SUPFAM" id="SSF144083">
    <property type="entry name" value="Magnesium transport protein CorA, transmembrane region"/>
    <property type="match status" value="1"/>
</dbReference>
<dbReference type="InterPro" id="IPR053187">
    <property type="entry name" value="Notoamide_regulator"/>
</dbReference>
<evidence type="ECO:0000256" key="8">
    <source>
        <dbReference type="ARBA" id="ARBA00023163"/>
    </source>
</evidence>
<dbReference type="Proteomes" id="UP000068243">
    <property type="component" value="Unassembled WGS sequence"/>
</dbReference>
<proteinExistence type="predicted"/>
<dbReference type="GO" id="GO:0000981">
    <property type="term" value="F:DNA-binding transcription factor activity, RNA polymerase II-specific"/>
    <property type="evidence" value="ECO:0007669"/>
    <property type="project" value="InterPro"/>
</dbReference>
<keyword evidence="8" id="KW-0804">Transcription</keyword>
<dbReference type="PaxDb" id="5061-CADANGAP00010561"/>
<keyword evidence="9" id="KW-0539">Nucleus</keyword>
<gene>
    <name evidence="13" type="ORF">ABL_01280</name>
</gene>
<dbReference type="PANTHER" id="PTHR47256">
    <property type="entry name" value="ZN(II)2CYS6 TRANSCRIPTION FACTOR (EUROFUNG)-RELATED"/>
    <property type="match status" value="1"/>
</dbReference>
<keyword evidence="7 11" id="KW-0472">Membrane</keyword>